<dbReference type="Gene3D" id="2.30.42.10">
    <property type="match status" value="1"/>
</dbReference>
<gene>
    <name evidence="2" type="ORF">RHOFW104T7_14655</name>
</gene>
<dbReference type="InterPro" id="IPR021109">
    <property type="entry name" value="Peptidase_aspartic_dom_sf"/>
</dbReference>
<dbReference type="PROSITE" id="PS50106">
    <property type="entry name" value="PDZ"/>
    <property type="match status" value="1"/>
</dbReference>
<dbReference type="Proteomes" id="UP000076131">
    <property type="component" value="Unassembled WGS sequence"/>
</dbReference>
<dbReference type="Pfam" id="PF17820">
    <property type="entry name" value="PDZ_6"/>
    <property type="match status" value="1"/>
</dbReference>
<evidence type="ECO:0000313" key="3">
    <source>
        <dbReference type="Proteomes" id="UP000076131"/>
    </source>
</evidence>
<dbReference type="InterPro" id="IPR036034">
    <property type="entry name" value="PDZ_sf"/>
</dbReference>
<name>A0A154QHW6_9GAMM</name>
<comment type="caution">
    <text evidence="2">The sequence shown here is derived from an EMBL/GenBank/DDBJ whole genome shotgun (WGS) entry which is preliminary data.</text>
</comment>
<sequence>MEIPTMPHRPSSLRIRLLLFAGLLLPVALPAVPASDGAIALLQQLRQAHGGARWNAIGALIADGQETGEGLSGPVHAAVDLRTGHFAIRARNPMYPRADGLDAQGRWHQDRSGLIHPLDSAEARAMAITESWVERFGVLTAPAAASYRAVPDATENGRRFARVEATPPGGRPATLWIDKATHRLDRAVWSGSFLVMTRRYADYRTAQGLQLPFRISNVGATLGGATDSDSDDVIERYQALATMPGNALERPDGTVRDVSMRNGASRAITPMHFQGSVVLVEASINGSRPMPFILDTGGHAILTEETAKQLGLASQGKGVSTGSGPGSMRLAYTRVAILTMGAADIRDQPFLVMPFGYGFAERGDQAPIAGILGLEIFERFAVTFDYDHGQLVLQPFDHGTPPPAVKGNALPLRFTFDMPLVDASVDGRRGVFGIDTGNSGFLLLFPQWVEREGLLAHYAEGYPQPTGGVGGAFVSRIAHVRSMRLGGVELGDPLAQLTRADAGAVGNPTEAGNIGQDLLSRFNVHFDYRRQTMTLLPRSQPSPRRFATAGLRAAKVDAQHGDRFTVSWVVPGGPAAEAGLHKGDEIVAVDGQPVRAIGSESFRQASHAQAEGTMLTLKLADGRSLRIAMRDLAPR</sequence>
<dbReference type="SUPFAM" id="SSF50156">
    <property type="entry name" value="PDZ domain-like"/>
    <property type="match status" value="1"/>
</dbReference>
<dbReference type="AlphaFoldDB" id="A0A154QHW6"/>
<dbReference type="Gene3D" id="2.40.70.10">
    <property type="entry name" value="Acid Proteases"/>
    <property type="match status" value="2"/>
</dbReference>
<dbReference type="RefSeq" id="WP_008433661.1">
    <property type="nucleotide sequence ID" value="NZ_LVJS01000048.1"/>
</dbReference>
<dbReference type="InterPro" id="IPR001478">
    <property type="entry name" value="PDZ"/>
</dbReference>
<dbReference type="CDD" id="cd05483">
    <property type="entry name" value="retropepsin_like_bacteria"/>
    <property type="match status" value="1"/>
</dbReference>
<protein>
    <submittedName>
        <fullName evidence="2">Signaling protein</fullName>
    </submittedName>
</protein>
<dbReference type="EMBL" id="LVJS01000048">
    <property type="protein sequence ID" value="KZC23274.1"/>
    <property type="molecule type" value="Genomic_DNA"/>
</dbReference>
<dbReference type="InterPro" id="IPR041489">
    <property type="entry name" value="PDZ_6"/>
</dbReference>
<dbReference type="STRING" id="416169.RHOFW104T7_14655"/>
<accession>A0A154QHW6</accession>
<dbReference type="InterPro" id="IPR034122">
    <property type="entry name" value="Retropepsin-like_bacterial"/>
</dbReference>
<dbReference type="Pfam" id="PF13650">
    <property type="entry name" value="Asp_protease_2"/>
    <property type="match status" value="1"/>
</dbReference>
<feature type="domain" description="PDZ" evidence="1">
    <location>
        <begin position="533"/>
        <end position="610"/>
    </location>
</feature>
<evidence type="ECO:0000313" key="2">
    <source>
        <dbReference type="EMBL" id="KZC23274.1"/>
    </source>
</evidence>
<evidence type="ECO:0000259" key="1">
    <source>
        <dbReference type="PROSITE" id="PS50106"/>
    </source>
</evidence>
<keyword evidence="3" id="KW-1185">Reference proteome</keyword>
<reference evidence="2 3" key="1">
    <citation type="journal article" date="2016" name="MBio">
        <title>Lateral Gene Transfer in a Heavy Metal-Contaminated-Groundwater Microbial Community.</title>
        <authorList>
            <person name="Hemme C.L."/>
            <person name="Green S.J."/>
            <person name="Rishishwar L."/>
            <person name="Prakash O."/>
            <person name="Pettenato A."/>
            <person name="Chakraborty R."/>
            <person name="Deutschbauer A.M."/>
            <person name="Van Nostrand J.D."/>
            <person name="Wu L."/>
            <person name="He Z."/>
            <person name="Jordan I.K."/>
            <person name="Hazen T.C."/>
            <person name="Arkin A.P."/>
            <person name="Kostka J.E."/>
            <person name="Zhou J."/>
        </authorList>
    </citation>
    <scope>NUCLEOTIDE SEQUENCE [LARGE SCALE GENOMIC DNA]</scope>
    <source>
        <strain evidence="2 3">FW104-T7</strain>
    </source>
</reference>
<proteinExistence type="predicted"/>
<organism evidence="2 3">
    <name type="scientific">Rhodanobacter thiooxydans</name>
    <dbReference type="NCBI Taxonomy" id="416169"/>
    <lineage>
        <taxon>Bacteria</taxon>
        <taxon>Pseudomonadati</taxon>
        <taxon>Pseudomonadota</taxon>
        <taxon>Gammaproteobacteria</taxon>
        <taxon>Lysobacterales</taxon>
        <taxon>Rhodanobacteraceae</taxon>
        <taxon>Rhodanobacter</taxon>
    </lineage>
</organism>
<dbReference type="eggNOG" id="COG0793">
    <property type="taxonomic scope" value="Bacteria"/>
</dbReference>
<dbReference type="SMART" id="SM00228">
    <property type="entry name" value="PDZ"/>
    <property type="match status" value="1"/>
</dbReference>